<evidence type="ECO:0000256" key="6">
    <source>
        <dbReference type="ARBA" id="ARBA00022777"/>
    </source>
</evidence>
<evidence type="ECO:0000256" key="10">
    <source>
        <dbReference type="ARBA" id="ARBA00023209"/>
    </source>
</evidence>
<keyword evidence="7" id="KW-0067">ATP-binding</keyword>
<evidence type="ECO:0000256" key="9">
    <source>
        <dbReference type="ARBA" id="ARBA00023098"/>
    </source>
</evidence>
<keyword evidence="5" id="KW-0547">Nucleotide-binding</keyword>
<dbReference type="Pfam" id="PF19279">
    <property type="entry name" value="YegS_C"/>
    <property type="match status" value="1"/>
</dbReference>
<reference evidence="13" key="1">
    <citation type="journal article" date="2014" name="Int. J. Syst. Evol. Microbiol.">
        <title>Complete genome sequence of Corynebacterium casei LMG S-19264T (=DSM 44701T), isolated from a smear-ripened cheese.</title>
        <authorList>
            <consortium name="US DOE Joint Genome Institute (JGI-PGF)"/>
            <person name="Walter F."/>
            <person name="Albersmeier A."/>
            <person name="Kalinowski J."/>
            <person name="Ruckert C."/>
        </authorList>
    </citation>
    <scope>NUCLEOTIDE SEQUENCE</scope>
    <source>
        <strain evidence="13">KCTC 42097</strain>
    </source>
</reference>
<feature type="domain" description="DAGKc" evidence="12">
    <location>
        <begin position="1"/>
        <end position="121"/>
    </location>
</feature>
<dbReference type="PANTHER" id="PTHR12358">
    <property type="entry name" value="SPHINGOSINE KINASE"/>
    <property type="match status" value="1"/>
</dbReference>
<evidence type="ECO:0000313" key="14">
    <source>
        <dbReference type="Proteomes" id="UP000641137"/>
    </source>
</evidence>
<keyword evidence="8" id="KW-0460">Magnesium</keyword>
<dbReference type="AlphaFoldDB" id="A0A8J3GFC5"/>
<dbReference type="PROSITE" id="PS50146">
    <property type="entry name" value="DAGK"/>
    <property type="match status" value="1"/>
</dbReference>
<dbReference type="GO" id="GO:0046872">
    <property type="term" value="F:metal ion binding"/>
    <property type="evidence" value="ECO:0007669"/>
    <property type="project" value="UniProtKB-KW"/>
</dbReference>
<dbReference type="InterPro" id="IPR045540">
    <property type="entry name" value="YegS/DAGK_C"/>
</dbReference>
<proteinExistence type="predicted"/>
<dbReference type="InterPro" id="IPR017438">
    <property type="entry name" value="ATP-NAD_kinase_N"/>
</dbReference>
<dbReference type="EMBL" id="BMZO01000002">
    <property type="protein sequence ID" value="GHC66048.1"/>
    <property type="molecule type" value="Genomic_DNA"/>
</dbReference>
<keyword evidence="10" id="KW-0594">Phospholipid biosynthesis</keyword>
<dbReference type="Proteomes" id="UP000641137">
    <property type="component" value="Unassembled WGS sequence"/>
</dbReference>
<dbReference type="InterPro" id="IPR016064">
    <property type="entry name" value="NAD/diacylglycerol_kinase_sf"/>
</dbReference>
<dbReference type="NCBIfam" id="NF009604">
    <property type="entry name" value="PRK13057.1"/>
    <property type="match status" value="1"/>
</dbReference>
<evidence type="ECO:0000256" key="3">
    <source>
        <dbReference type="ARBA" id="ARBA00022679"/>
    </source>
</evidence>
<reference evidence="13" key="2">
    <citation type="submission" date="2020-09" db="EMBL/GenBank/DDBJ databases">
        <authorList>
            <person name="Sun Q."/>
            <person name="Kim S."/>
        </authorList>
    </citation>
    <scope>NUCLEOTIDE SEQUENCE</scope>
    <source>
        <strain evidence="13">KCTC 42097</strain>
    </source>
</reference>
<gene>
    <name evidence="13" type="ORF">GCM10010136_09180</name>
</gene>
<dbReference type="InterPro" id="IPR050187">
    <property type="entry name" value="Lipid_Phosphate_FormReg"/>
</dbReference>
<dbReference type="InterPro" id="IPR005218">
    <property type="entry name" value="Diacylglycerol/lipid_kinase"/>
</dbReference>
<dbReference type="Gene3D" id="3.40.50.10330">
    <property type="entry name" value="Probable inorganic polyphosphate/atp-NAD kinase, domain 1"/>
    <property type="match status" value="1"/>
</dbReference>
<dbReference type="InterPro" id="IPR001206">
    <property type="entry name" value="Diacylglycerol_kinase_cat_dom"/>
</dbReference>
<evidence type="ECO:0000256" key="1">
    <source>
        <dbReference type="ARBA" id="ARBA00001946"/>
    </source>
</evidence>
<keyword evidence="6 13" id="KW-0418">Kinase</keyword>
<dbReference type="Gene3D" id="2.60.200.40">
    <property type="match status" value="1"/>
</dbReference>
<comment type="caution">
    <text evidence="13">The sequence shown here is derived from an EMBL/GenBank/DDBJ whole genome shotgun (WGS) entry which is preliminary data.</text>
</comment>
<evidence type="ECO:0000256" key="5">
    <source>
        <dbReference type="ARBA" id="ARBA00022741"/>
    </source>
</evidence>
<organism evidence="13 14">
    <name type="scientific">Limoniibacter endophyticus</name>
    <dbReference type="NCBI Taxonomy" id="1565040"/>
    <lineage>
        <taxon>Bacteria</taxon>
        <taxon>Pseudomonadati</taxon>
        <taxon>Pseudomonadota</taxon>
        <taxon>Alphaproteobacteria</taxon>
        <taxon>Hyphomicrobiales</taxon>
        <taxon>Bartonellaceae</taxon>
        <taxon>Limoniibacter</taxon>
    </lineage>
</organism>
<keyword evidence="9" id="KW-0443">Lipid metabolism</keyword>
<dbReference type="Pfam" id="PF00781">
    <property type="entry name" value="DAGK_cat"/>
    <property type="match status" value="1"/>
</dbReference>
<keyword evidence="14" id="KW-1185">Reference proteome</keyword>
<keyword evidence="3" id="KW-0808">Transferase</keyword>
<name>A0A8J3GFC5_9HYPH</name>
<dbReference type="SMART" id="SM00046">
    <property type="entry name" value="DAGKc"/>
    <property type="match status" value="1"/>
</dbReference>
<dbReference type="SUPFAM" id="SSF111331">
    <property type="entry name" value="NAD kinase/diacylglycerol kinase-like"/>
    <property type="match status" value="1"/>
</dbReference>
<accession>A0A8J3GFC5</accession>
<dbReference type="GO" id="GO:0005524">
    <property type="term" value="F:ATP binding"/>
    <property type="evidence" value="ECO:0007669"/>
    <property type="project" value="UniProtKB-KW"/>
</dbReference>
<dbReference type="GO" id="GO:0016301">
    <property type="term" value="F:kinase activity"/>
    <property type="evidence" value="ECO:0007669"/>
    <property type="project" value="UniProtKB-KW"/>
</dbReference>
<evidence type="ECO:0000256" key="7">
    <source>
        <dbReference type="ARBA" id="ARBA00022840"/>
    </source>
</evidence>
<comment type="cofactor">
    <cofactor evidence="1">
        <name>Mg(2+)</name>
        <dbReference type="ChEBI" id="CHEBI:18420"/>
    </cofactor>
</comment>
<dbReference type="GO" id="GO:0005886">
    <property type="term" value="C:plasma membrane"/>
    <property type="evidence" value="ECO:0007669"/>
    <property type="project" value="TreeGrafter"/>
</dbReference>
<evidence type="ECO:0000259" key="12">
    <source>
        <dbReference type="PROSITE" id="PS50146"/>
    </source>
</evidence>
<evidence type="ECO:0000256" key="8">
    <source>
        <dbReference type="ARBA" id="ARBA00022842"/>
    </source>
</evidence>
<evidence type="ECO:0000256" key="4">
    <source>
        <dbReference type="ARBA" id="ARBA00022723"/>
    </source>
</evidence>
<evidence type="ECO:0000256" key="2">
    <source>
        <dbReference type="ARBA" id="ARBA00022516"/>
    </source>
</evidence>
<keyword evidence="2" id="KW-0444">Lipid biosynthesis</keyword>
<keyword evidence="4" id="KW-0479">Metal-binding</keyword>
<protein>
    <submittedName>
        <fullName evidence="13">Lipid kinase</fullName>
    </submittedName>
</protein>
<evidence type="ECO:0000313" key="13">
    <source>
        <dbReference type="EMBL" id="GHC66048.1"/>
    </source>
</evidence>
<dbReference type="GO" id="GO:0008654">
    <property type="term" value="P:phospholipid biosynthetic process"/>
    <property type="evidence" value="ECO:0007669"/>
    <property type="project" value="UniProtKB-KW"/>
</dbReference>
<dbReference type="NCBIfam" id="TIGR00147">
    <property type="entry name" value="YegS/Rv2252/BmrU family lipid kinase"/>
    <property type="match status" value="1"/>
</dbReference>
<evidence type="ECO:0000256" key="11">
    <source>
        <dbReference type="ARBA" id="ARBA00023264"/>
    </source>
</evidence>
<sequence>MMVNPRARRGDGSVASATGILRHAGIEAIEAKPGPDETLSDLIRQNANKIDLVVIGGGDGSLNAAAQGLVDTKLPFGVLPMGTANDFARTMGMQPDIDAAARIIAAGKTQKIDLGEANGHYFFNVASIGFSAELAKELTEDAKKKWGVLGYGLVSARLLAGSRLFTATLEHDGTVEKFRTMQIAVGNGRHYGGGMTVHESATADDGKLDFYSLEIDHWWRLLALLPSLRKGTQGKWDDVRAFATKELTLRTSRPRDVNLDGDLKTQTPVTFKVHEKVLDVFVA</sequence>
<keyword evidence="11" id="KW-1208">Phospholipid metabolism</keyword>
<dbReference type="PANTHER" id="PTHR12358:SF106">
    <property type="entry name" value="LIPID KINASE YEGS"/>
    <property type="match status" value="1"/>
</dbReference>